<organism evidence="1 2">
    <name type="scientific">Clostridium saudiense</name>
    <dbReference type="NCBI Taxonomy" id="1414720"/>
    <lineage>
        <taxon>Bacteria</taxon>
        <taxon>Bacillati</taxon>
        <taxon>Bacillota</taxon>
        <taxon>Clostridia</taxon>
        <taxon>Eubacteriales</taxon>
        <taxon>Clostridiaceae</taxon>
        <taxon>Clostridium</taxon>
    </lineage>
</organism>
<proteinExistence type="predicted"/>
<gene>
    <name evidence="1" type="ORF">H6A19_07335</name>
</gene>
<reference evidence="1 2" key="1">
    <citation type="journal article" date="2021" name="Sci. Rep.">
        <title>The distribution of antibiotic resistance genes in chicken gut microbiota commensals.</title>
        <authorList>
            <person name="Juricova H."/>
            <person name="Matiasovicova J."/>
            <person name="Kubasova T."/>
            <person name="Cejkova D."/>
            <person name="Rychlik I."/>
        </authorList>
    </citation>
    <scope>NUCLEOTIDE SEQUENCE [LARGE SCALE GENOMIC DNA]</scope>
    <source>
        <strain evidence="1 2">An435</strain>
    </source>
</reference>
<comment type="caution">
    <text evidence="1">The sequence shown here is derived from an EMBL/GenBank/DDBJ whole genome shotgun (WGS) entry which is preliminary data.</text>
</comment>
<protein>
    <submittedName>
        <fullName evidence="1">Uncharacterized protein</fullName>
    </submittedName>
</protein>
<dbReference type="Proteomes" id="UP000767334">
    <property type="component" value="Unassembled WGS sequence"/>
</dbReference>
<keyword evidence="2" id="KW-1185">Reference proteome</keyword>
<evidence type="ECO:0000313" key="1">
    <source>
        <dbReference type="EMBL" id="MBM6819147.1"/>
    </source>
</evidence>
<sequence length="75" mass="8744">MYRIEVKDLGENSASVSKVMKHISYKELYNLVKPFIKEEHLSFSLPNDCTDGKEWGNIYSYDKPIGQILITFIEE</sequence>
<dbReference type="RefSeq" id="WP_133015153.1">
    <property type="nucleotide sequence ID" value="NZ_JACJLL010000035.1"/>
</dbReference>
<name>A0ABS2FFT0_9CLOT</name>
<accession>A0ABS2FFT0</accession>
<dbReference type="EMBL" id="JACJLL010000035">
    <property type="protein sequence ID" value="MBM6819147.1"/>
    <property type="molecule type" value="Genomic_DNA"/>
</dbReference>
<evidence type="ECO:0000313" key="2">
    <source>
        <dbReference type="Proteomes" id="UP000767334"/>
    </source>
</evidence>